<protein>
    <recommendedName>
        <fullName evidence="3">NB-ARC domain-containing protein</fullName>
    </recommendedName>
</protein>
<dbReference type="SUPFAM" id="SSF52540">
    <property type="entry name" value="P-loop containing nucleoside triphosphate hydrolases"/>
    <property type="match status" value="1"/>
</dbReference>
<comment type="caution">
    <text evidence="1">The sequence shown here is derived from an EMBL/GenBank/DDBJ whole genome shotgun (WGS) entry which is preliminary data.</text>
</comment>
<dbReference type="AlphaFoldDB" id="A0A9P7ZNN9"/>
<proteinExistence type="predicted"/>
<dbReference type="PANTHER" id="PTHR35205:SF1">
    <property type="entry name" value="ZU5 DOMAIN-CONTAINING PROTEIN"/>
    <property type="match status" value="1"/>
</dbReference>
<evidence type="ECO:0008006" key="3">
    <source>
        <dbReference type="Google" id="ProtNLM"/>
    </source>
</evidence>
<name>A0A9P7ZNN9_9HYPO</name>
<keyword evidence="2" id="KW-1185">Reference proteome</keyword>
<dbReference type="Gene3D" id="1.25.40.10">
    <property type="entry name" value="Tetratricopeptide repeat domain"/>
    <property type="match status" value="1"/>
</dbReference>
<dbReference type="OrthoDB" id="6161812at2759"/>
<evidence type="ECO:0000313" key="1">
    <source>
        <dbReference type="EMBL" id="KAG9255474.1"/>
    </source>
</evidence>
<dbReference type="Proteomes" id="UP000887229">
    <property type="component" value="Unassembled WGS sequence"/>
</dbReference>
<evidence type="ECO:0000313" key="2">
    <source>
        <dbReference type="Proteomes" id="UP000887229"/>
    </source>
</evidence>
<accession>A0A9P7ZNN9</accession>
<organism evidence="1 2">
    <name type="scientific">Emericellopsis atlantica</name>
    <dbReference type="NCBI Taxonomy" id="2614577"/>
    <lineage>
        <taxon>Eukaryota</taxon>
        <taxon>Fungi</taxon>
        <taxon>Dikarya</taxon>
        <taxon>Ascomycota</taxon>
        <taxon>Pezizomycotina</taxon>
        <taxon>Sordariomycetes</taxon>
        <taxon>Hypocreomycetidae</taxon>
        <taxon>Hypocreales</taxon>
        <taxon>Bionectriaceae</taxon>
        <taxon>Emericellopsis</taxon>
    </lineage>
</organism>
<dbReference type="Gene3D" id="3.40.50.300">
    <property type="entry name" value="P-loop containing nucleotide triphosphate hydrolases"/>
    <property type="match status" value="1"/>
</dbReference>
<dbReference type="EMBL" id="MU251251">
    <property type="protein sequence ID" value="KAG9255474.1"/>
    <property type="molecule type" value="Genomic_DNA"/>
</dbReference>
<dbReference type="SUPFAM" id="SSF48452">
    <property type="entry name" value="TPR-like"/>
    <property type="match status" value="1"/>
</dbReference>
<sequence length="1098" mass="123592">MSNAPDAESAADWPEGCLELLLQLHVLSGFPFCQSHSERFSRHRFCITARSNFDIPVVCPPPEHHSLVYNAGFDSIHAVRPSVDMATPGNVEDVTIHEIWADAAAGAVEAMARVNSKGSRLQSMSYEAMQQSMDDLRQRHASSRSSRCFRKLEPVMSHLRTFSNAIGVFTQSNPEIACLVSITPKKHAEDDNGASAILITVYQGLGHPQDRSRSTLERIVILYGEICRAMPRFEQYMQLFPRRQPLRSALHSIYAAYLDFSVQAAYFFRRPILVHLTMSFFKIGALTETFNRATNRINVAAAHFEAEAGLALAITTSSELSNISNTLPHLHLLPKAPTRLFSVPWPRKASFFERQHELELMQQLLAPNASEQMSCVLHGMPGVGKTQCALEFSFRRKEVCPFVFWIPAEDETVLAQAFGKISVLLGLHSKNESVDLALQVEKTCLWLCQKASSLLNRYWPACGHGSILVTSQDRKIGHRSRSKLHLSPLTEEQGSRLLLHLQNISKPSALTRDLVRELSSEVGGLPLLLAGLAGYMADSHMSIATTLQAMQRSWNKNDSIIHSIDPHSVTFQYQVPIHKAYDMSLSKLGDFPISVLRVMSILSPDRVSEEPLIVDTDSCLEFPEQPDKLRHEPHTMLRSSKLTSQESGPPFYSMHRQLQWKVLTDLKCDPQTRQYTFDLAVALVQQEFPPLSEYMVPMFGQWDFYKKSIAHITSLREVFISCSQDETPIQGRLDFAKLLTSAGNYLYETGIAETGLEVSSTSVDICEKYRLAVAQAERAACTLSSLSKESYAGMSELNKLEATALTISWGIISQNHGASGGKDATTRIEKVLELREKHAQMDLPQDERFWSRVLLSNAYNDVGCQYIHMHQYEKAEFFLPKSLSLKNVLSSQQEIPAFEYAESKNNLAFVRIGQGRFQEALEFSQEATEIIDKADGPANDHTRFNFCHGLCLFRTERTEEALERLRSVYRVRVATFGVSSRNARDTAFAIAYILHRLGRMTEARQAILTCFDPHGNATWSRECLFRAQYLYSMILESLIQPKQAKELASEALVGLEQLWSALPLEIQEGLTRGDSREKDPLISFDLIVPYTAGRFVDY</sequence>
<dbReference type="InterPro" id="IPR027417">
    <property type="entry name" value="P-loop_NTPase"/>
</dbReference>
<dbReference type="PANTHER" id="PTHR35205">
    <property type="entry name" value="NB-ARC AND TPR DOMAIN PROTEIN"/>
    <property type="match status" value="1"/>
</dbReference>
<dbReference type="InterPro" id="IPR011990">
    <property type="entry name" value="TPR-like_helical_dom_sf"/>
</dbReference>
<gene>
    <name evidence="1" type="ORF">F5Z01DRAFT_685937</name>
</gene>
<dbReference type="RefSeq" id="XP_046119398.1">
    <property type="nucleotide sequence ID" value="XM_046265973.1"/>
</dbReference>
<reference evidence="1" key="1">
    <citation type="journal article" date="2021" name="IMA Fungus">
        <title>Genomic characterization of three marine fungi, including Emericellopsis atlantica sp. nov. with signatures of a generalist lifestyle and marine biomass degradation.</title>
        <authorList>
            <person name="Hagestad O.C."/>
            <person name="Hou L."/>
            <person name="Andersen J.H."/>
            <person name="Hansen E.H."/>
            <person name="Altermark B."/>
            <person name="Li C."/>
            <person name="Kuhnert E."/>
            <person name="Cox R.J."/>
            <person name="Crous P.W."/>
            <person name="Spatafora J.W."/>
            <person name="Lail K."/>
            <person name="Amirebrahimi M."/>
            <person name="Lipzen A."/>
            <person name="Pangilinan J."/>
            <person name="Andreopoulos W."/>
            <person name="Hayes R.D."/>
            <person name="Ng V."/>
            <person name="Grigoriev I.V."/>
            <person name="Jackson S.A."/>
            <person name="Sutton T.D.S."/>
            <person name="Dobson A.D.W."/>
            <person name="Rama T."/>
        </authorList>
    </citation>
    <scope>NUCLEOTIDE SEQUENCE</scope>
    <source>
        <strain evidence="1">TS7</strain>
    </source>
</reference>
<dbReference type="GeneID" id="70296876"/>